<dbReference type="Proteomes" id="UP001652542">
    <property type="component" value="Unassembled WGS sequence"/>
</dbReference>
<comment type="caution">
    <text evidence="2">The sequence shown here is derived from an EMBL/GenBank/DDBJ whole genome shotgun (WGS) entry which is preliminary data.</text>
</comment>
<name>A0ABT2ZGH6_9RHOB</name>
<reference evidence="2 3" key="1">
    <citation type="submission" date="2022-10" db="EMBL/GenBank/DDBJ databases">
        <title>Defluviimonas sp. nov., isolated from ocean surface water.</title>
        <authorList>
            <person name="He W."/>
            <person name="Wang L."/>
            <person name="Zhang D.-F."/>
        </authorList>
    </citation>
    <scope>NUCLEOTIDE SEQUENCE [LARGE SCALE GENOMIC DNA]</scope>
    <source>
        <strain evidence="2 3">WL0002</strain>
    </source>
</reference>
<evidence type="ECO:0000313" key="2">
    <source>
        <dbReference type="EMBL" id="MCV2870222.1"/>
    </source>
</evidence>
<keyword evidence="3" id="KW-1185">Reference proteome</keyword>
<organism evidence="2 3">
    <name type="scientific">Albidovulum marisflavi</name>
    <dbReference type="NCBI Taxonomy" id="2984159"/>
    <lineage>
        <taxon>Bacteria</taxon>
        <taxon>Pseudomonadati</taxon>
        <taxon>Pseudomonadota</taxon>
        <taxon>Alphaproteobacteria</taxon>
        <taxon>Rhodobacterales</taxon>
        <taxon>Paracoccaceae</taxon>
        <taxon>Albidovulum</taxon>
    </lineage>
</organism>
<feature type="domain" description="Winged helix" evidence="1">
    <location>
        <begin position="2"/>
        <end position="39"/>
    </location>
</feature>
<sequence>MHNLRKAGVAIRTSYEANDGSYGGAHGVYRLESAVLPIEGGEG</sequence>
<protein>
    <recommendedName>
        <fullName evidence="1">Winged helix domain-containing protein</fullName>
    </recommendedName>
</protein>
<dbReference type="EMBL" id="JAOWKY010000005">
    <property type="protein sequence ID" value="MCV2870222.1"/>
    <property type="molecule type" value="Genomic_DNA"/>
</dbReference>
<evidence type="ECO:0000259" key="1">
    <source>
        <dbReference type="Pfam" id="PF22324"/>
    </source>
</evidence>
<evidence type="ECO:0000313" key="3">
    <source>
        <dbReference type="Proteomes" id="UP001652542"/>
    </source>
</evidence>
<proteinExistence type="predicted"/>
<accession>A0ABT2ZGH6</accession>
<dbReference type="Pfam" id="PF22324">
    <property type="entry name" value="HTH_91"/>
    <property type="match status" value="1"/>
</dbReference>
<dbReference type="InterPro" id="IPR054382">
    <property type="entry name" value="wHTH_alphaproteobact"/>
</dbReference>
<gene>
    <name evidence="2" type="ORF">OEW28_16470</name>
</gene>